<evidence type="ECO:0000256" key="4">
    <source>
        <dbReference type="ARBA" id="ARBA00022833"/>
    </source>
</evidence>
<dbReference type="EMBL" id="BLKM01000241">
    <property type="protein sequence ID" value="GFG30671.1"/>
    <property type="molecule type" value="Genomic_DNA"/>
</dbReference>
<evidence type="ECO:0000256" key="5">
    <source>
        <dbReference type="PROSITE-ProRule" id="PRU00042"/>
    </source>
</evidence>
<dbReference type="InParanoid" id="A0A6L2PDW4"/>
<keyword evidence="3 5" id="KW-0863">Zinc-finger</keyword>
<dbReference type="PANTHER" id="PTHR24403:SF67">
    <property type="entry name" value="FI01116P-RELATED"/>
    <property type="match status" value="1"/>
</dbReference>
<protein>
    <recommendedName>
        <fullName evidence="6">C2H2-type domain-containing protein</fullName>
    </recommendedName>
</protein>
<dbReference type="PANTHER" id="PTHR24403">
    <property type="entry name" value="ZINC FINGER PROTEIN"/>
    <property type="match status" value="1"/>
</dbReference>
<evidence type="ECO:0000256" key="3">
    <source>
        <dbReference type="ARBA" id="ARBA00022771"/>
    </source>
</evidence>
<dbReference type="Pfam" id="PF00096">
    <property type="entry name" value="zf-C2H2"/>
    <property type="match status" value="1"/>
</dbReference>
<dbReference type="Gene3D" id="3.30.160.60">
    <property type="entry name" value="Classic Zinc Finger"/>
    <property type="match status" value="1"/>
</dbReference>
<dbReference type="Proteomes" id="UP000502823">
    <property type="component" value="Unassembled WGS sequence"/>
</dbReference>
<evidence type="ECO:0000256" key="1">
    <source>
        <dbReference type="ARBA" id="ARBA00022723"/>
    </source>
</evidence>
<proteinExistence type="predicted"/>
<dbReference type="InterPro" id="IPR050688">
    <property type="entry name" value="Zinc_finger/UBP_domain"/>
</dbReference>
<keyword evidence="4" id="KW-0862">Zinc</keyword>
<dbReference type="SUPFAM" id="SSF57667">
    <property type="entry name" value="beta-beta-alpha zinc fingers"/>
    <property type="match status" value="1"/>
</dbReference>
<dbReference type="InterPro" id="IPR013087">
    <property type="entry name" value="Znf_C2H2_type"/>
</dbReference>
<name>A0A6L2PDW4_COPFO</name>
<dbReference type="PROSITE" id="PS50157">
    <property type="entry name" value="ZINC_FINGER_C2H2_2"/>
    <property type="match status" value="2"/>
</dbReference>
<evidence type="ECO:0000313" key="8">
    <source>
        <dbReference type="Proteomes" id="UP000502823"/>
    </source>
</evidence>
<dbReference type="GO" id="GO:0005634">
    <property type="term" value="C:nucleus"/>
    <property type="evidence" value="ECO:0007669"/>
    <property type="project" value="TreeGrafter"/>
</dbReference>
<comment type="caution">
    <text evidence="7">The sequence shown here is derived from an EMBL/GenBank/DDBJ whole genome shotgun (WGS) entry which is preliminary data.</text>
</comment>
<keyword evidence="8" id="KW-1185">Reference proteome</keyword>
<dbReference type="GO" id="GO:0045944">
    <property type="term" value="P:positive regulation of transcription by RNA polymerase II"/>
    <property type="evidence" value="ECO:0007669"/>
    <property type="project" value="TreeGrafter"/>
</dbReference>
<feature type="domain" description="C2H2-type" evidence="6">
    <location>
        <begin position="50"/>
        <end position="77"/>
    </location>
</feature>
<keyword evidence="1" id="KW-0479">Metal-binding</keyword>
<dbReference type="InterPro" id="IPR036236">
    <property type="entry name" value="Znf_C2H2_sf"/>
</dbReference>
<dbReference type="OrthoDB" id="10004641at2759"/>
<evidence type="ECO:0000313" key="7">
    <source>
        <dbReference type="EMBL" id="GFG30671.1"/>
    </source>
</evidence>
<reference evidence="8" key="1">
    <citation type="submission" date="2020-01" db="EMBL/GenBank/DDBJ databases">
        <title>Draft genome sequence of the Termite Coptotermes fromosanus.</title>
        <authorList>
            <person name="Itakura S."/>
            <person name="Yosikawa Y."/>
            <person name="Umezawa K."/>
        </authorList>
    </citation>
    <scope>NUCLEOTIDE SEQUENCE [LARGE SCALE GENOMIC DNA]</scope>
</reference>
<dbReference type="AlphaFoldDB" id="A0A6L2PDW4"/>
<feature type="domain" description="C2H2-type" evidence="6">
    <location>
        <begin position="79"/>
        <end position="106"/>
    </location>
</feature>
<dbReference type="SMART" id="SM00355">
    <property type="entry name" value="ZnF_C2H2"/>
    <property type="match status" value="2"/>
</dbReference>
<organism evidence="7 8">
    <name type="scientific">Coptotermes formosanus</name>
    <name type="common">Formosan subterranean termite</name>
    <dbReference type="NCBI Taxonomy" id="36987"/>
    <lineage>
        <taxon>Eukaryota</taxon>
        <taxon>Metazoa</taxon>
        <taxon>Ecdysozoa</taxon>
        <taxon>Arthropoda</taxon>
        <taxon>Hexapoda</taxon>
        <taxon>Insecta</taxon>
        <taxon>Pterygota</taxon>
        <taxon>Neoptera</taxon>
        <taxon>Polyneoptera</taxon>
        <taxon>Dictyoptera</taxon>
        <taxon>Blattodea</taxon>
        <taxon>Blattoidea</taxon>
        <taxon>Termitoidae</taxon>
        <taxon>Rhinotermitidae</taxon>
        <taxon>Coptotermes</taxon>
    </lineage>
</organism>
<accession>A0A6L2PDW4</accession>
<sequence>MPQMYVTWYFSVAEVRWDGGQLLHSVVSNTYPPQLAADNPARLRLLERTFRCLTCGKQYHWKQSLQLHLRHECGKEPQFQCPYCPQRTTRNGSLKRHIQNKHPGNL</sequence>
<gene>
    <name evidence="7" type="ORF">Cfor_01439</name>
</gene>
<evidence type="ECO:0000256" key="2">
    <source>
        <dbReference type="ARBA" id="ARBA00022737"/>
    </source>
</evidence>
<dbReference type="GO" id="GO:0008270">
    <property type="term" value="F:zinc ion binding"/>
    <property type="evidence" value="ECO:0007669"/>
    <property type="project" value="UniProtKB-KW"/>
</dbReference>
<evidence type="ECO:0000259" key="6">
    <source>
        <dbReference type="PROSITE" id="PS50157"/>
    </source>
</evidence>
<keyword evidence="2" id="KW-0677">Repeat</keyword>